<dbReference type="Proteomes" id="UP001362999">
    <property type="component" value="Unassembled WGS sequence"/>
</dbReference>
<proteinExistence type="predicted"/>
<evidence type="ECO:0000313" key="2">
    <source>
        <dbReference type="Proteomes" id="UP001362999"/>
    </source>
</evidence>
<accession>A0AAW0DIF7</accession>
<protein>
    <submittedName>
        <fullName evidence="1">Uncharacterized protein</fullName>
    </submittedName>
</protein>
<evidence type="ECO:0000313" key="1">
    <source>
        <dbReference type="EMBL" id="KAK7052400.1"/>
    </source>
</evidence>
<reference evidence="1 2" key="1">
    <citation type="journal article" date="2024" name="J Genomics">
        <title>Draft genome sequencing and assembly of Favolaschia claudopus CIRM-BRFM 2984 isolated from oak limbs.</title>
        <authorList>
            <person name="Navarro D."/>
            <person name="Drula E."/>
            <person name="Chaduli D."/>
            <person name="Cazenave R."/>
            <person name="Ahrendt S."/>
            <person name="Wang J."/>
            <person name="Lipzen A."/>
            <person name="Daum C."/>
            <person name="Barry K."/>
            <person name="Grigoriev I.V."/>
            <person name="Favel A."/>
            <person name="Rosso M.N."/>
            <person name="Martin F."/>
        </authorList>
    </citation>
    <scope>NUCLEOTIDE SEQUENCE [LARGE SCALE GENOMIC DNA]</scope>
    <source>
        <strain evidence="1 2">CIRM-BRFM 2984</strain>
    </source>
</reference>
<dbReference type="AlphaFoldDB" id="A0AAW0DIF7"/>
<name>A0AAW0DIF7_9AGAR</name>
<keyword evidence="2" id="KW-1185">Reference proteome</keyword>
<comment type="caution">
    <text evidence="1">The sequence shown here is derived from an EMBL/GenBank/DDBJ whole genome shotgun (WGS) entry which is preliminary data.</text>
</comment>
<gene>
    <name evidence="1" type="ORF">R3P38DRAFT_2762772</name>
</gene>
<dbReference type="EMBL" id="JAWWNJ010000007">
    <property type="protein sequence ID" value="KAK7052400.1"/>
    <property type="molecule type" value="Genomic_DNA"/>
</dbReference>
<organism evidence="1 2">
    <name type="scientific">Favolaschia claudopus</name>
    <dbReference type="NCBI Taxonomy" id="2862362"/>
    <lineage>
        <taxon>Eukaryota</taxon>
        <taxon>Fungi</taxon>
        <taxon>Dikarya</taxon>
        <taxon>Basidiomycota</taxon>
        <taxon>Agaricomycotina</taxon>
        <taxon>Agaricomycetes</taxon>
        <taxon>Agaricomycetidae</taxon>
        <taxon>Agaricales</taxon>
        <taxon>Marasmiineae</taxon>
        <taxon>Mycenaceae</taxon>
        <taxon>Favolaschia</taxon>
    </lineage>
</organism>
<sequence length="138" mass="15852">MSDGEDAVGRGPLESCNNLTSYKYCVQKRGFDEQEWLISDEVIVLLTAVDSIPELLRAHEQMGIISHMVQWNITYHSTADLHMFKPEKKSRARFRAITARGRWFICAMVAREIKAQEITSEARMLMDSLSDEIFLGLR</sequence>